<feature type="chain" id="PRO_5042084542" evidence="2">
    <location>
        <begin position="39"/>
        <end position="271"/>
    </location>
</feature>
<reference evidence="3 4" key="2">
    <citation type="journal article" date="2022" name="Mar. Drugs">
        <title>Bioassay-Guided Fractionation Leads to the Detection of Cholic Acid Generated by the Rare Thalassomonas sp.</title>
        <authorList>
            <person name="Pheiffer F."/>
            <person name="Schneider Y.K."/>
            <person name="Hansen E.H."/>
            <person name="Andersen J.H."/>
            <person name="Isaksson J."/>
            <person name="Busche T."/>
            <person name="R C."/>
            <person name="Kalinowski J."/>
            <person name="Zyl L.V."/>
            <person name="Trindade M."/>
        </authorList>
    </citation>
    <scope>NUCLEOTIDE SEQUENCE [LARGE SCALE GENOMIC DNA]</scope>
    <source>
        <strain evidence="3 4">XOM25</strain>
    </source>
</reference>
<keyword evidence="4" id="KW-1185">Reference proteome</keyword>
<proteinExistence type="inferred from homology"/>
<organism evidence="3 4">
    <name type="scientific">Thalassomonas viridans</name>
    <dbReference type="NCBI Taxonomy" id="137584"/>
    <lineage>
        <taxon>Bacteria</taxon>
        <taxon>Pseudomonadati</taxon>
        <taxon>Pseudomonadota</taxon>
        <taxon>Gammaproteobacteria</taxon>
        <taxon>Alteromonadales</taxon>
        <taxon>Colwelliaceae</taxon>
        <taxon>Thalassomonas</taxon>
    </lineage>
</organism>
<keyword evidence="2" id="KW-0732">Signal</keyword>
<accession>A0AAF0C6L6</accession>
<gene>
    <name evidence="3" type="ORF">SG34_015110</name>
</gene>
<dbReference type="EMBL" id="CP059733">
    <property type="protein sequence ID" value="WDE02773.1"/>
    <property type="molecule type" value="Genomic_DNA"/>
</dbReference>
<protein>
    <submittedName>
        <fullName evidence="3">Ion channel protein Tsx</fullName>
    </submittedName>
</protein>
<comment type="similarity">
    <text evidence="1">Belongs to the nucleoside-specific channel-forming outer membrane porin (Tsx) (TC 1.B.10) family.</text>
</comment>
<dbReference type="AlphaFoldDB" id="A0AAF0C6L6"/>
<dbReference type="GO" id="GO:0009279">
    <property type="term" value="C:cell outer membrane"/>
    <property type="evidence" value="ECO:0007669"/>
    <property type="project" value="InterPro"/>
</dbReference>
<dbReference type="InterPro" id="IPR036777">
    <property type="entry name" value="Channel_Tsx-like_sf"/>
</dbReference>
<feature type="signal peptide" evidence="2">
    <location>
        <begin position="1"/>
        <end position="38"/>
    </location>
</feature>
<evidence type="ECO:0000313" key="4">
    <source>
        <dbReference type="Proteomes" id="UP000032352"/>
    </source>
</evidence>
<evidence type="ECO:0000313" key="3">
    <source>
        <dbReference type="EMBL" id="WDE02773.1"/>
    </source>
</evidence>
<dbReference type="SUPFAM" id="SSF111364">
    <property type="entry name" value="Tsx-like channel"/>
    <property type="match status" value="1"/>
</dbReference>
<dbReference type="InterPro" id="IPR018013">
    <property type="entry name" value="Channel_Tsx-like"/>
</dbReference>
<reference evidence="3 4" key="1">
    <citation type="journal article" date="2015" name="Genome Announc.">
        <title>Draft Genome Sequences of Marine Isolates of Thalassomonas viridans and Thalassomonas actiniarum.</title>
        <authorList>
            <person name="Olonade I."/>
            <person name="van Zyl L.J."/>
            <person name="Trindade M."/>
        </authorList>
    </citation>
    <scope>NUCLEOTIDE SEQUENCE [LARGE SCALE GENOMIC DNA]</scope>
    <source>
        <strain evidence="3 4">XOM25</strain>
    </source>
</reference>
<name>A0AAF0C6L6_9GAMM</name>
<dbReference type="KEGG" id="tvd:SG34_015110"/>
<dbReference type="Proteomes" id="UP000032352">
    <property type="component" value="Chromosome"/>
</dbReference>
<evidence type="ECO:0000256" key="2">
    <source>
        <dbReference type="SAM" id="SignalP"/>
    </source>
</evidence>
<dbReference type="RefSeq" id="WP_053046973.1">
    <property type="nucleotide sequence ID" value="NZ_CP059733.1"/>
</dbReference>
<evidence type="ECO:0000256" key="1">
    <source>
        <dbReference type="ARBA" id="ARBA00008728"/>
    </source>
</evidence>
<sequence>MNHIIKNTSKKLSKTSAVRGIGKLLAAAVMLGANPVMAEQQSGFVNVSVNYWDWSQGTQERSGKKSFSYVGAEAGGGYDWGDVFGFLYLQNPTKGSFKDEQEGENGADQFRIEAKTTVNINIGDSKWNWYGDIFNFSDSAGGYEQNLIAGLSYDFNADNGFWMRPFLGAHYVHNSGIGAGFNGIMTGWALGYTTFIGDHKLTFSNWNEIELLRADEYAEINGDKTGLNGAASLWYQYNDQLSFGIQYRYAKDKLGANTYQNGFIYTTKYSF</sequence>
<dbReference type="Pfam" id="PF03502">
    <property type="entry name" value="Channel_Tsx"/>
    <property type="match status" value="1"/>
</dbReference>